<dbReference type="EMBL" id="BARS01004322">
    <property type="protein sequence ID" value="GAF76375.1"/>
    <property type="molecule type" value="Genomic_DNA"/>
</dbReference>
<dbReference type="NCBIfam" id="TIGR00486">
    <property type="entry name" value="YbgI_SA1388"/>
    <property type="match status" value="1"/>
</dbReference>
<dbReference type="InterPro" id="IPR002678">
    <property type="entry name" value="DUF34/NIF3"/>
</dbReference>
<dbReference type="PANTHER" id="PTHR13799">
    <property type="entry name" value="NGG1 INTERACTING FACTOR 3"/>
    <property type="match status" value="1"/>
</dbReference>
<proteinExistence type="inferred from homology"/>
<comment type="caution">
    <text evidence="2">The sequence shown here is derived from an EMBL/GenBank/DDBJ whole genome shotgun (WGS) entry which is preliminary data.</text>
</comment>
<dbReference type="InterPro" id="IPR036069">
    <property type="entry name" value="DUF34/NIF3_sf"/>
</dbReference>
<dbReference type="InterPro" id="IPR015867">
    <property type="entry name" value="N-reg_PII/ATP_PRibTrfase_C"/>
</dbReference>
<protein>
    <recommendedName>
        <fullName evidence="3">GTP cyclohydrolase 1 type 2 homolog</fullName>
    </recommendedName>
</protein>
<name>X0TJU9_9ZZZZ</name>
<organism evidence="2">
    <name type="scientific">marine sediment metagenome</name>
    <dbReference type="NCBI Taxonomy" id="412755"/>
    <lineage>
        <taxon>unclassified sequences</taxon>
        <taxon>metagenomes</taxon>
        <taxon>ecological metagenomes</taxon>
    </lineage>
</organism>
<dbReference type="Gene3D" id="3.30.70.120">
    <property type="match status" value="1"/>
</dbReference>
<dbReference type="Pfam" id="PF01784">
    <property type="entry name" value="DUF34_NIF3"/>
    <property type="match status" value="1"/>
</dbReference>
<sequence>MAKSKTPKLTAGQISDTLDDIAPPALAQSWDNVGMLIGDRSAKCQRILLCIDLTPPVLDEAISNKCQFIVSYHPPLFQPITRIVAHSSDTDAIIHRAIKHGIATYSPHTALDAAEGGTNDVIAGLCKLTEVEPFEFVATGKCEYKVTTFVPPGQLDKVASAMFDAGAGHIGDYQQCSYRTRGEGTFFGTQSTHPRLGRKGRLERVAETRLEMLCPDRCLPEVIAALRQSHPYEEPAFDIYPLHPEPIAGIGRVGQLPPATTLGSLAQSLYKATQSKVMTIVGPSRTKICRAAVCVGAAGREPLEKSRSADCDVIVTGEIRHHDALTILRNHKTAIALGHWESERPVLKPLAKRLTTMLEGISIIISKRDTGPFNVL</sequence>
<dbReference type="InterPro" id="IPR017221">
    <property type="entry name" value="DUF34/NIF3_bac"/>
</dbReference>
<comment type="similarity">
    <text evidence="1">Belongs to the GTP cyclohydrolase I type 2/NIF3 family.</text>
</comment>
<dbReference type="PIRSF" id="PIRSF037489">
    <property type="entry name" value="UCP037489_NIF3_YqfO"/>
    <property type="match status" value="1"/>
</dbReference>
<gene>
    <name evidence="2" type="ORF">S01H1_08425</name>
</gene>
<dbReference type="SUPFAM" id="SSF102705">
    <property type="entry name" value="NIF3 (NGG1p interacting factor 3)-like"/>
    <property type="match status" value="1"/>
</dbReference>
<evidence type="ECO:0008006" key="3">
    <source>
        <dbReference type="Google" id="ProtNLM"/>
    </source>
</evidence>
<dbReference type="PANTHER" id="PTHR13799:SF13">
    <property type="entry name" value="NIF3-LIKE PROTEIN 1"/>
    <property type="match status" value="1"/>
</dbReference>
<dbReference type="FunFam" id="3.40.1390.30:FF:000001">
    <property type="entry name" value="GTP cyclohydrolase 1 type 2"/>
    <property type="match status" value="1"/>
</dbReference>
<accession>X0TJU9</accession>
<evidence type="ECO:0000313" key="2">
    <source>
        <dbReference type="EMBL" id="GAF76375.1"/>
    </source>
</evidence>
<reference evidence="2" key="1">
    <citation type="journal article" date="2014" name="Front. Microbiol.">
        <title>High frequency of phylogenetically diverse reductive dehalogenase-homologous genes in deep subseafloor sedimentary metagenomes.</title>
        <authorList>
            <person name="Kawai M."/>
            <person name="Futagami T."/>
            <person name="Toyoda A."/>
            <person name="Takaki Y."/>
            <person name="Nishi S."/>
            <person name="Hori S."/>
            <person name="Arai W."/>
            <person name="Tsubouchi T."/>
            <person name="Morono Y."/>
            <person name="Uchiyama I."/>
            <person name="Ito T."/>
            <person name="Fujiyama A."/>
            <person name="Inagaki F."/>
            <person name="Takami H."/>
        </authorList>
    </citation>
    <scope>NUCLEOTIDE SEQUENCE</scope>
    <source>
        <strain evidence="2">Expedition CK06-06</strain>
    </source>
</reference>
<dbReference type="Gene3D" id="3.40.1390.30">
    <property type="entry name" value="NIF3 (NGG1p interacting factor 3)-like"/>
    <property type="match status" value="1"/>
</dbReference>
<dbReference type="AlphaFoldDB" id="X0TJU9"/>
<dbReference type="GO" id="GO:0005739">
    <property type="term" value="C:mitochondrion"/>
    <property type="evidence" value="ECO:0007669"/>
    <property type="project" value="TreeGrafter"/>
</dbReference>
<evidence type="ECO:0000256" key="1">
    <source>
        <dbReference type="ARBA" id="ARBA00006964"/>
    </source>
</evidence>